<dbReference type="InterPro" id="IPR009045">
    <property type="entry name" value="Zn_M74/Hedgehog-like"/>
</dbReference>
<proteinExistence type="predicted"/>
<comment type="caution">
    <text evidence="1">The sequence shown here is derived from an EMBL/GenBank/DDBJ whole genome shotgun (WGS) entry which is preliminary data.</text>
</comment>
<dbReference type="RefSeq" id="WP_137448233.1">
    <property type="nucleotide sequence ID" value="NZ_SZZH01000001.1"/>
</dbReference>
<evidence type="ECO:0000313" key="2">
    <source>
        <dbReference type="Proteomes" id="UP000306985"/>
    </source>
</evidence>
<dbReference type="InterPro" id="IPR043769">
    <property type="entry name" value="DUF5715"/>
</dbReference>
<dbReference type="EMBL" id="SZZH01000001">
    <property type="protein sequence ID" value="TKV60930.1"/>
    <property type="molecule type" value="Genomic_DNA"/>
</dbReference>
<reference evidence="1 2" key="1">
    <citation type="submission" date="2019-05" db="EMBL/GenBank/DDBJ databases">
        <title>Nakamurella sp. N5BH11, whole genome shotgun sequence.</title>
        <authorList>
            <person name="Tuo L."/>
        </authorList>
    </citation>
    <scope>NUCLEOTIDE SEQUENCE [LARGE SCALE GENOMIC DNA]</scope>
    <source>
        <strain evidence="1 2">N5BH11</strain>
    </source>
</reference>
<keyword evidence="2" id="KW-1185">Reference proteome</keyword>
<protein>
    <recommendedName>
        <fullName evidence="3">M15 family metallopeptidase</fullName>
    </recommendedName>
</protein>
<gene>
    <name evidence="1" type="ORF">FDO65_04535</name>
</gene>
<organism evidence="1 2">
    <name type="scientific">Nakamurella flava</name>
    <dbReference type="NCBI Taxonomy" id="2576308"/>
    <lineage>
        <taxon>Bacteria</taxon>
        <taxon>Bacillati</taxon>
        <taxon>Actinomycetota</taxon>
        <taxon>Actinomycetes</taxon>
        <taxon>Nakamurellales</taxon>
        <taxon>Nakamurellaceae</taxon>
        <taxon>Nakamurella</taxon>
    </lineage>
</organism>
<accession>A0A4U6QKA8</accession>
<evidence type="ECO:0000313" key="1">
    <source>
        <dbReference type="EMBL" id="TKV60930.1"/>
    </source>
</evidence>
<dbReference type="Proteomes" id="UP000306985">
    <property type="component" value="Unassembled WGS sequence"/>
</dbReference>
<name>A0A4U6QKA8_9ACTN</name>
<dbReference type="OrthoDB" id="9805134at2"/>
<dbReference type="SUPFAM" id="SSF55166">
    <property type="entry name" value="Hedgehog/DD-peptidase"/>
    <property type="match status" value="1"/>
</dbReference>
<evidence type="ECO:0008006" key="3">
    <source>
        <dbReference type="Google" id="ProtNLM"/>
    </source>
</evidence>
<dbReference type="Pfam" id="PF18979">
    <property type="entry name" value="DUF5715"/>
    <property type="match status" value="1"/>
</dbReference>
<dbReference type="AlphaFoldDB" id="A0A4U6QKA8"/>
<sequence>MARSPALVDLDPLRARGRIAFRYRRQATGLPVRVARAVERRLRPGAAPGAGLRYCRARPEIVSLLNELAQQLTQEHGDARGALWLNSAVRSQSHQDHLRSLGYSALDPSSHCTGYAADITVRHPARRGDDEAIAAALNDILQRRQNAGELNVIRSGRVWHTCLAPAEIPRLRARFDAEGGVN</sequence>